<keyword evidence="4" id="KW-0378">Hydrolase</keyword>
<dbReference type="SUPFAM" id="SSF56024">
    <property type="entry name" value="Phospholipase D/nuclease"/>
    <property type="match status" value="2"/>
</dbReference>
<evidence type="ECO:0000256" key="2">
    <source>
        <dbReference type="ARBA" id="ARBA00008664"/>
    </source>
</evidence>
<feature type="domain" description="PLD phosphodiesterase" evidence="7">
    <location>
        <begin position="121"/>
        <end position="148"/>
    </location>
</feature>
<dbReference type="Proteomes" id="UP000232122">
    <property type="component" value="Unassembled WGS sequence"/>
</dbReference>
<name>A0AAE4TT01_9LEPT</name>
<dbReference type="Pfam" id="PF13091">
    <property type="entry name" value="PLDc_2"/>
    <property type="match status" value="2"/>
</dbReference>
<comment type="similarity">
    <text evidence="2">Belongs to the phospholipase D family.</text>
</comment>
<keyword evidence="6" id="KW-0443">Lipid metabolism</keyword>
<dbReference type="RefSeq" id="WP_317572159.1">
    <property type="nucleotide sequence ID" value="NZ_NPEF02000004.1"/>
</dbReference>
<dbReference type="GO" id="GO:0006793">
    <property type="term" value="P:phosphorus metabolic process"/>
    <property type="evidence" value="ECO:0007669"/>
    <property type="project" value="UniProtKB-ARBA"/>
</dbReference>
<dbReference type="CDD" id="cd09172">
    <property type="entry name" value="PLDc_Nuc_like_unchar1_1"/>
    <property type="match status" value="1"/>
</dbReference>
<dbReference type="GO" id="GO:0004630">
    <property type="term" value="F:phospholipase D activity"/>
    <property type="evidence" value="ECO:0007669"/>
    <property type="project" value="UniProtKB-EC"/>
</dbReference>
<dbReference type="AlphaFoldDB" id="A0AAE4TT01"/>
<dbReference type="InterPro" id="IPR001736">
    <property type="entry name" value="PLipase_D/transphosphatidylase"/>
</dbReference>
<comment type="catalytic activity">
    <reaction evidence="1">
        <text>a 1,2-diacyl-sn-glycero-3-phosphocholine + H2O = a 1,2-diacyl-sn-glycero-3-phosphate + choline + H(+)</text>
        <dbReference type="Rhea" id="RHEA:14445"/>
        <dbReference type="ChEBI" id="CHEBI:15354"/>
        <dbReference type="ChEBI" id="CHEBI:15377"/>
        <dbReference type="ChEBI" id="CHEBI:15378"/>
        <dbReference type="ChEBI" id="CHEBI:57643"/>
        <dbReference type="ChEBI" id="CHEBI:58608"/>
        <dbReference type="EC" id="3.1.4.4"/>
    </reaction>
</comment>
<dbReference type="PANTHER" id="PTHR43856:SF1">
    <property type="entry name" value="MITOCHONDRIAL CARDIOLIPIN HYDROLASE"/>
    <property type="match status" value="1"/>
</dbReference>
<dbReference type="EMBL" id="NPEF02000004">
    <property type="protein sequence ID" value="MDV6235043.1"/>
    <property type="molecule type" value="Genomic_DNA"/>
</dbReference>
<feature type="domain" description="PLD phosphodiesterase" evidence="7">
    <location>
        <begin position="282"/>
        <end position="309"/>
    </location>
</feature>
<evidence type="ECO:0000256" key="1">
    <source>
        <dbReference type="ARBA" id="ARBA00000798"/>
    </source>
</evidence>
<dbReference type="SMART" id="SM00155">
    <property type="entry name" value="PLDc"/>
    <property type="match status" value="2"/>
</dbReference>
<sequence length="602" mass="69607">MRKDLRIFSILSFCLFCSVEEPSKDPWFDVFRPRKTESYFSFPGRYVPASKKRNVREEILRLIRNARFSADLWIYSFDDPEILQELKNAAGRGVTIRIVADPEKEYPAELTNLGFFRRWERSGLQHSKILIIDRQRVFLGSGNFTWYGLENDWNGYVEFDLFEKEAEDFYSFLEEEPRFVSLDLHPFQFYISPSRGRAVQNLLLRESDHASDSIRYLIFDHYDSVLTSRLSLADKRGVAVHGVYDSPVDDEGIFLSENFRNPGSKIFADGNEERVDADSFGKGGLLHHKTILFDGRVLLSGSYNFSVSARDQNREILFRTTDPYLLETFGKEFERVRGASIPYENERESGVSASSNKSVWFFRHPEDAIPPGSEQSLCRNDASQDEISFLESGPFFLKGILEYRFKNGEFCKPTSAFYSSSSGYTGRKTNHPVKFSAFRRSAYLRDKAGEVLIEPSVSLPQELSSGFFKPVHLFLPDFFSIVSGVVRFPENQNPTEPVRRVFSYYRGTLSEISWIRSSSSFRIFPDVSDAMIFFETDSSISAFCFHPEDRTGTEWNELIDEMISFRKSVFDSFGDGIYSKEIEFETKALEERTRTETSCFRY</sequence>
<evidence type="ECO:0000313" key="8">
    <source>
        <dbReference type="EMBL" id="MDV6235043.1"/>
    </source>
</evidence>
<proteinExistence type="inferred from homology"/>
<gene>
    <name evidence="8" type="ORF">CH379_005295</name>
</gene>
<evidence type="ECO:0000256" key="6">
    <source>
        <dbReference type="ARBA" id="ARBA00023098"/>
    </source>
</evidence>
<comment type="caution">
    <text evidence="8">The sequence shown here is derived from an EMBL/GenBank/DDBJ whole genome shotgun (WGS) entry which is preliminary data.</text>
</comment>
<accession>A0AAE4TT01</accession>
<dbReference type="GO" id="GO:0016891">
    <property type="term" value="F:RNA endonuclease activity producing 5'-phosphomonoesters, hydrolytic mechanism"/>
    <property type="evidence" value="ECO:0007669"/>
    <property type="project" value="TreeGrafter"/>
</dbReference>
<dbReference type="EC" id="3.1.4.4" evidence="3"/>
<evidence type="ECO:0000313" key="9">
    <source>
        <dbReference type="Proteomes" id="UP000232122"/>
    </source>
</evidence>
<reference evidence="8 9" key="1">
    <citation type="journal article" date="2018" name="Microb. Genom.">
        <title>Deciphering the unexplored Leptospira diversity from soils uncovers genomic evolution to virulence.</title>
        <authorList>
            <person name="Thibeaux R."/>
            <person name="Iraola G."/>
            <person name="Ferres I."/>
            <person name="Bierque E."/>
            <person name="Girault D."/>
            <person name="Soupe-Gilbert M.E."/>
            <person name="Picardeau M."/>
            <person name="Goarant C."/>
        </authorList>
    </citation>
    <scope>NUCLEOTIDE SEQUENCE [LARGE SCALE GENOMIC DNA]</scope>
    <source>
        <strain evidence="8 9">ATI7-C-A5</strain>
    </source>
</reference>
<evidence type="ECO:0000256" key="4">
    <source>
        <dbReference type="ARBA" id="ARBA00022801"/>
    </source>
</evidence>
<keyword evidence="5" id="KW-0442">Lipid degradation</keyword>
<dbReference type="InterPro" id="IPR025202">
    <property type="entry name" value="PLD-like_dom"/>
</dbReference>
<evidence type="ECO:0000256" key="5">
    <source>
        <dbReference type="ARBA" id="ARBA00022963"/>
    </source>
</evidence>
<evidence type="ECO:0000259" key="7">
    <source>
        <dbReference type="PROSITE" id="PS50035"/>
    </source>
</evidence>
<organism evidence="8 9">
    <name type="scientific">Leptospira ellisii</name>
    <dbReference type="NCBI Taxonomy" id="2023197"/>
    <lineage>
        <taxon>Bacteria</taxon>
        <taxon>Pseudomonadati</taxon>
        <taxon>Spirochaetota</taxon>
        <taxon>Spirochaetia</taxon>
        <taxon>Leptospirales</taxon>
        <taxon>Leptospiraceae</taxon>
        <taxon>Leptospira</taxon>
    </lineage>
</organism>
<dbReference type="PANTHER" id="PTHR43856">
    <property type="entry name" value="CARDIOLIPIN HYDROLASE"/>
    <property type="match status" value="1"/>
</dbReference>
<dbReference type="InterPro" id="IPR051406">
    <property type="entry name" value="PLD_domain"/>
</dbReference>
<evidence type="ECO:0000256" key="3">
    <source>
        <dbReference type="ARBA" id="ARBA00012027"/>
    </source>
</evidence>
<dbReference type="GO" id="GO:0016042">
    <property type="term" value="P:lipid catabolic process"/>
    <property type="evidence" value="ECO:0007669"/>
    <property type="project" value="UniProtKB-KW"/>
</dbReference>
<keyword evidence="9" id="KW-1185">Reference proteome</keyword>
<dbReference type="PROSITE" id="PS50035">
    <property type="entry name" value="PLD"/>
    <property type="match status" value="2"/>
</dbReference>
<protein>
    <recommendedName>
        <fullName evidence="3">phospholipase D</fullName>
        <ecNumber evidence="3">3.1.4.4</ecNumber>
    </recommendedName>
</protein>
<dbReference type="Gene3D" id="3.30.870.10">
    <property type="entry name" value="Endonuclease Chain A"/>
    <property type="match status" value="2"/>
</dbReference>